<protein>
    <submittedName>
        <fullName evidence="2">Pyridoxamine 5'-phosphate oxidase family protein</fullName>
    </submittedName>
</protein>
<dbReference type="RefSeq" id="WP_051405242.1">
    <property type="nucleotide sequence ID" value="NZ_BAABXW010000001.1"/>
</dbReference>
<reference evidence="2 3" key="1">
    <citation type="submission" date="2024-03" db="EMBL/GenBank/DDBJ databases">
        <title>Mouse gut bacterial collection (mGBC) of GemPharmatech.</title>
        <authorList>
            <person name="He Y."/>
            <person name="Dong L."/>
            <person name="Wu D."/>
            <person name="Gao X."/>
            <person name="Lin Z."/>
        </authorList>
    </citation>
    <scope>NUCLEOTIDE SEQUENCE [LARGE SCALE GENOMIC DNA]</scope>
    <source>
        <strain evidence="2 3">32-10</strain>
    </source>
</reference>
<proteinExistence type="predicted"/>
<organism evidence="2 3">
    <name type="scientific">Anaerostipes hominis</name>
    <name type="common">ex Lee et al. 2021</name>
    <dbReference type="NCBI Taxonomy" id="2025494"/>
    <lineage>
        <taxon>Bacteria</taxon>
        <taxon>Bacillati</taxon>
        <taxon>Bacillota</taxon>
        <taxon>Clostridia</taxon>
        <taxon>Lachnospirales</taxon>
        <taxon>Lachnospiraceae</taxon>
        <taxon>Anaerostipes</taxon>
    </lineage>
</organism>
<keyword evidence="3" id="KW-1185">Reference proteome</keyword>
<sequence>MTAEACIKLLREIKDAAFATVDEEGHPQVRIIDVMIAEGEKLYFCTERGKDFYRQLIANEYTAITGMNKEFQMVRLSGPVKKLSDQKM</sequence>
<dbReference type="InterPro" id="IPR012349">
    <property type="entry name" value="Split_barrel_FMN-bd"/>
</dbReference>
<dbReference type="Proteomes" id="UP001565219">
    <property type="component" value="Unassembled WGS sequence"/>
</dbReference>
<evidence type="ECO:0000259" key="1">
    <source>
        <dbReference type="Pfam" id="PF01243"/>
    </source>
</evidence>
<feature type="domain" description="Pyridoxamine 5'-phosphate oxidase N-terminal" evidence="1">
    <location>
        <begin position="5"/>
        <end position="86"/>
    </location>
</feature>
<comment type="caution">
    <text evidence="2">The sequence shown here is derived from an EMBL/GenBank/DDBJ whole genome shotgun (WGS) entry which is preliminary data.</text>
</comment>
<gene>
    <name evidence="2" type="ORF">AALG99_15160</name>
</gene>
<dbReference type="EMBL" id="JBCLTR010000027">
    <property type="protein sequence ID" value="MEY8634834.1"/>
    <property type="molecule type" value="Genomic_DNA"/>
</dbReference>
<dbReference type="Pfam" id="PF01243">
    <property type="entry name" value="PNPOx_N"/>
    <property type="match status" value="1"/>
</dbReference>
<name>A0ABV4DM13_9FIRM</name>
<dbReference type="InterPro" id="IPR011576">
    <property type="entry name" value="Pyridox_Oxase_N"/>
</dbReference>
<dbReference type="SUPFAM" id="SSF50475">
    <property type="entry name" value="FMN-binding split barrel"/>
    <property type="match status" value="1"/>
</dbReference>
<evidence type="ECO:0000313" key="2">
    <source>
        <dbReference type="EMBL" id="MEY8634834.1"/>
    </source>
</evidence>
<evidence type="ECO:0000313" key="3">
    <source>
        <dbReference type="Proteomes" id="UP001565219"/>
    </source>
</evidence>
<accession>A0ABV4DM13</accession>
<dbReference type="Gene3D" id="2.30.110.10">
    <property type="entry name" value="Electron Transport, Fmn-binding Protein, Chain A"/>
    <property type="match status" value="1"/>
</dbReference>